<dbReference type="PANTHER" id="PTHR21248:SF22">
    <property type="entry name" value="PHOSPHOLIPASE D"/>
    <property type="match status" value="1"/>
</dbReference>
<dbReference type="PANTHER" id="PTHR21248">
    <property type="entry name" value="CARDIOLIPIN SYNTHASE"/>
    <property type="match status" value="1"/>
</dbReference>
<comment type="caution">
    <text evidence="2">The sequence shown here is derived from an EMBL/GenBank/DDBJ whole genome shotgun (WGS) entry which is preliminary data.</text>
</comment>
<sequence length="421" mass="47270">MLWTIVATVLLTVLAVVVGLNFATPSKQLERKIEHRYAVSDPQFRREMGVMLGPSILAGNHVVDLENGDEIFPAMLEAIRSAQRTITFETYIYWSGVVGQRFADALSERARAGVEVNVTIDWVGSASMDAGQLREMEAAGVHVERYRPLHWYNLARMNNRTHRKLLVVDGRIGFTGGVGIGDPWQGHAQDPDHWRDMHFRIEGPVVAQMQAAFNDNWIKTTGRILNGAGYFPPLQRAGDMDAHLFISSPAGGAESMHLMYLMAIAAAERSIDLDAAYFIPDRLITRALIAARHRGVRIRIVTPGANTDSDAARLASKAGWGPLLLAGVEIHEYQPTMFHNKLLIVDRELVSVGSTNFDLRSFRLNDEASLNVYDRTFAERMTKVFEDDLGSSRPYTHESWKNRPWKEKFAEKFIVPLKSQL</sequence>
<reference evidence="2 3" key="1">
    <citation type="submission" date="2018-08" db="EMBL/GenBank/DDBJ databases">
        <title>Lysobacter weifangensis sp. nov., a new member of the family 'Xanthomonadaceae', isolated from soil in a farmland.</title>
        <authorList>
            <person name="Zhao H."/>
        </authorList>
    </citation>
    <scope>NUCLEOTIDE SEQUENCE [LARGE SCALE GENOMIC DNA]</scope>
    <source>
        <strain evidence="2 3">WF-2</strain>
    </source>
</reference>
<gene>
    <name evidence="2" type="ORF">D0Y53_04840</name>
</gene>
<dbReference type="GO" id="GO:0016020">
    <property type="term" value="C:membrane"/>
    <property type="evidence" value="ECO:0007669"/>
    <property type="project" value="TreeGrafter"/>
</dbReference>
<dbReference type="Proteomes" id="UP000262917">
    <property type="component" value="Unassembled WGS sequence"/>
</dbReference>
<dbReference type="CDD" id="cd09159">
    <property type="entry name" value="PLDc_ybhO_like_2"/>
    <property type="match status" value="1"/>
</dbReference>
<dbReference type="InterPro" id="IPR001736">
    <property type="entry name" value="PLipase_D/transphosphatidylase"/>
</dbReference>
<accession>A0A372DND1</accession>
<evidence type="ECO:0000313" key="3">
    <source>
        <dbReference type="Proteomes" id="UP000262917"/>
    </source>
</evidence>
<keyword evidence="3" id="KW-1185">Reference proteome</keyword>
<dbReference type="RefSeq" id="WP_117202096.1">
    <property type="nucleotide sequence ID" value="NZ_JBHTBK010000009.1"/>
</dbReference>
<evidence type="ECO:0000313" key="2">
    <source>
        <dbReference type="EMBL" id="RFP61070.1"/>
    </source>
</evidence>
<dbReference type="InterPro" id="IPR025202">
    <property type="entry name" value="PLD-like_dom"/>
</dbReference>
<name>A0A372DND1_9GAMM</name>
<organism evidence="2 3">
    <name type="scientific">Cognatiluteimonas weifangensis</name>
    <dbReference type="NCBI Taxonomy" id="2303539"/>
    <lineage>
        <taxon>Bacteria</taxon>
        <taxon>Pseudomonadati</taxon>
        <taxon>Pseudomonadota</taxon>
        <taxon>Gammaproteobacteria</taxon>
        <taxon>Lysobacterales</taxon>
        <taxon>Lysobacteraceae</taxon>
        <taxon>Cognatiluteimonas</taxon>
    </lineage>
</organism>
<dbReference type="AlphaFoldDB" id="A0A372DND1"/>
<proteinExistence type="predicted"/>
<dbReference type="CDD" id="cd09110">
    <property type="entry name" value="PLDc_CLS_1"/>
    <property type="match status" value="1"/>
</dbReference>
<dbReference type="Pfam" id="PF13091">
    <property type="entry name" value="PLDc_2"/>
    <property type="match status" value="2"/>
</dbReference>
<protein>
    <submittedName>
        <fullName evidence="2">Cardiolipin synthase B</fullName>
    </submittedName>
</protein>
<dbReference type="SUPFAM" id="SSF56024">
    <property type="entry name" value="Phospholipase D/nuclease"/>
    <property type="match status" value="2"/>
</dbReference>
<feature type="domain" description="PLD phosphodiesterase" evidence="1">
    <location>
        <begin position="157"/>
        <end position="184"/>
    </location>
</feature>
<feature type="domain" description="PLD phosphodiesterase" evidence="1">
    <location>
        <begin position="334"/>
        <end position="361"/>
    </location>
</feature>
<evidence type="ECO:0000259" key="1">
    <source>
        <dbReference type="PROSITE" id="PS50035"/>
    </source>
</evidence>
<dbReference type="Gene3D" id="3.30.870.10">
    <property type="entry name" value="Endonuclease Chain A"/>
    <property type="match status" value="2"/>
</dbReference>
<dbReference type="GO" id="GO:0008808">
    <property type="term" value="F:cardiolipin synthase activity"/>
    <property type="evidence" value="ECO:0007669"/>
    <property type="project" value="TreeGrafter"/>
</dbReference>
<dbReference type="GO" id="GO:0032049">
    <property type="term" value="P:cardiolipin biosynthetic process"/>
    <property type="evidence" value="ECO:0007669"/>
    <property type="project" value="UniProtKB-ARBA"/>
</dbReference>
<dbReference type="SMART" id="SM00155">
    <property type="entry name" value="PLDc"/>
    <property type="match status" value="2"/>
</dbReference>
<dbReference type="PROSITE" id="PS50035">
    <property type="entry name" value="PLD"/>
    <property type="match status" value="2"/>
</dbReference>
<dbReference type="EMBL" id="QVPD01000004">
    <property type="protein sequence ID" value="RFP61070.1"/>
    <property type="molecule type" value="Genomic_DNA"/>
</dbReference>
<dbReference type="OrthoDB" id="9762009at2"/>